<evidence type="ECO:0000313" key="5">
    <source>
        <dbReference type="Proteomes" id="UP000292402"/>
    </source>
</evidence>
<comment type="caution">
    <text evidence="3">The sequence shown here is derived from an EMBL/GenBank/DDBJ whole genome shotgun (WGS) entry which is preliminary data.</text>
</comment>
<evidence type="ECO:0000256" key="1">
    <source>
        <dbReference type="SAM" id="MobiDB-lite"/>
    </source>
</evidence>
<gene>
    <name evidence="3" type="ORF">AA0114_g11738</name>
    <name evidence="2" type="ORF">AA0115_g12013</name>
    <name evidence="4" type="ORF">AA0119_g11474</name>
</gene>
<feature type="region of interest" description="Disordered" evidence="1">
    <location>
        <begin position="247"/>
        <end position="273"/>
    </location>
</feature>
<sequence>MPVPPAPSLQAPTPSWDKVVWVSFPDKRPLDQTATLAIQYFPDDHESLGHDAWLAEARVLDLRNTVIDAEDGSYYVHQGLVTMLAVKSRNQIAVDAYTWDWLTRQLRESLLSSSCRGENGEALRSVLFLHWTTDEPTNPTLDSVYSAVRLLKHIHGTAFRAYPNESEAWQERAKLGDIRALDDIARSSPPEFSYRPKTCFGHGPCALQEDSITVHKRTHSGCATHVHIRKQRDRQQLTCKVEMPVSKLPPKQRKGRKSMLAKTNKSSKDPTYDATSSGQTHWFHQEFVPALRDYEFRVFIVTERDEQGIRGRSGRIVAIAKTAFNQETQALASRELLPEDLEPSLTRSHLERFSIWVFESLRARTDSMVFFESLEVGTRLDIRVAEDRMGEKRLFGNEITRWPGAHYFSHNICSEPKTQICKAFAHAFGELLQSGMRDVF</sequence>
<dbReference type="EMBL" id="PDXB01000064">
    <property type="protein sequence ID" value="RYN17047.1"/>
    <property type="molecule type" value="Genomic_DNA"/>
</dbReference>
<evidence type="ECO:0000313" key="3">
    <source>
        <dbReference type="EMBL" id="RYN35556.1"/>
    </source>
</evidence>
<keyword evidence="6" id="KW-1185">Reference proteome</keyword>
<evidence type="ECO:0000313" key="2">
    <source>
        <dbReference type="EMBL" id="RYN17047.1"/>
    </source>
</evidence>
<name>A0A4Q4M341_9PLEO</name>
<reference evidence="2" key="1">
    <citation type="submission" date="2017-10" db="EMBL/GenBank/DDBJ databases">
        <authorList>
            <person name="Armitage A.D."/>
            <person name="Barbara D.J."/>
            <person name="Woodhall J.W."/>
            <person name="Sreenivasaprasad S."/>
            <person name="Lane C.R."/>
            <person name="Clarkson J.P."/>
            <person name="Harrison R.J."/>
        </authorList>
    </citation>
    <scope>NUCLEOTIDE SEQUENCE</scope>
    <source>
        <strain evidence="2">FERA 1164</strain>
        <strain evidence="4">FERA 635</strain>
    </source>
</reference>
<feature type="compositionally biased region" description="Basic residues" evidence="1">
    <location>
        <begin position="250"/>
        <end position="259"/>
    </location>
</feature>
<dbReference type="EMBL" id="PDXA01000065">
    <property type="protein sequence ID" value="RYN35556.1"/>
    <property type="molecule type" value="Genomic_DNA"/>
</dbReference>
<reference evidence="2 5" key="2">
    <citation type="journal article" date="2019" name="bioRxiv">
        <title>Genomics, evolutionary history and diagnostics of the Alternaria alternata species group including apple and Asian pear pathotypes.</title>
        <authorList>
            <person name="Armitage A.D."/>
            <person name="Cockerton H.M."/>
            <person name="Sreenivasaprasad S."/>
            <person name="Woodhall J.W."/>
            <person name="Lane C.R."/>
            <person name="Harrison R.J."/>
            <person name="Clarkson J.P."/>
        </authorList>
    </citation>
    <scope>NUCLEOTIDE SEQUENCE [LARGE SCALE GENOMIC DNA]</scope>
    <source>
        <strain evidence="5">FERA 1082</strain>
        <strain evidence="2">FERA 1164</strain>
        <strain evidence="4">FERA 635</strain>
    </source>
</reference>
<reference evidence="3" key="3">
    <citation type="journal article" date="2019" name="J. ISSAAS">
        <title>Genomics, evolutionary history and diagnostics of the Alternaria alternata species group including apple and Asian pear pathotypes.</title>
        <authorList>
            <person name="Armitage A.D."/>
            <person name="Cockerton H.M."/>
            <person name="Sreenivasaprasad S."/>
            <person name="Woodhall J."/>
            <person name="Lane C."/>
            <person name="Harrison R.J."/>
            <person name="Clarkson J.P."/>
        </authorList>
    </citation>
    <scope>NUCLEOTIDE SEQUENCE</scope>
    <source>
        <strain evidence="3">FERA 1082</strain>
    </source>
</reference>
<proteinExistence type="predicted"/>
<dbReference type="Proteomes" id="UP000292340">
    <property type="component" value="Unassembled WGS sequence"/>
</dbReference>
<dbReference type="Proteomes" id="UP000292402">
    <property type="component" value="Unassembled WGS sequence"/>
</dbReference>
<organism evidence="3 5">
    <name type="scientific">Alternaria tenuissima</name>
    <dbReference type="NCBI Taxonomy" id="119927"/>
    <lineage>
        <taxon>Eukaryota</taxon>
        <taxon>Fungi</taxon>
        <taxon>Dikarya</taxon>
        <taxon>Ascomycota</taxon>
        <taxon>Pezizomycotina</taxon>
        <taxon>Dothideomycetes</taxon>
        <taxon>Pleosporomycetidae</taxon>
        <taxon>Pleosporales</taxon>
        <taxon>Pleosporineae</taxon>
        <taxon>Pleosporaceae</taxon>
        <taxon>Alternaria</taxon>
        <taxon>Alternaria sect. Alternaria</taxon>
        <taxon>Alternaria alternata complex</taxon>
    </lineage>
</organism>
<evidence type="ECO:0000313" key="4">
    <source>
        <dbReference type="EMBL" id="RYN89286.1"/>
    </source>
</evidence>
<protein>
    <submittedName>
        <fullName evidence="3">Uncharacterized protein</fullName>
    </submittedName>
</protein>
<dbReference type="AlphaFoldDB" id="A0A4Q4M341"/>
<dbReference type="Proteomes" id="UP000293195">
    <property type="component" value="Unassembled WGS sequence"/>
</dbReference>
<accession>A0A4Q4M341</accession>
<evidence type="ECO:0000313" key="6">
    <source>
        <dbReference type="Proteomes" id="UP000293195"/>
    </source>
</evidence>
<dbReference type="EMBL" id="PDXF01000087">
    <property type="protein sequence ID" value="RYN89286.1"/>
    <property type="molecule type" value="Genomic_DNA"/>
</dbReference>
<dbReference type="OrthoDB" id="4789692at2759"/>